<comment type="caution">
    <text evidence="1">The sequence shown here is derived from an EMBL/GenBank/DDBJ whole genome shotgun (WGS) entry which is preliminary data.</text>
</comment>
<evidence type="ECO:0000313" key="1">
    <source>
        <dbReference type="EMBL" id="KAJ8668359.1"/>
    </source>
</evidence>
<sequence length="464" mass="51810">MIEEPTTVKRDGITLSITASSGFMKVDQNQEDNVITRVYKRRWLVLILYIAYASLVSGQCFQYFIISNVIMRYYNVSAFAVDSTSMLFLLILSIFIFPMSYVTERLGLRRSIILGCGLCTLGCWIKNFSVSPDGFLITLLGQAVVALSATIMLLTPGQVSAAWFGVDELSTATSLGVFGNQLGVAIWFLLPPVMVKNHDNIIGIGHELSEMFWILTISSSITFILIIAFFQNEPKLPPSETRALQKNLEQEKTQGFFKPMKRLLTNKSFLILCNSYGISVGNYNVFGTLLNQLFLVHFANGEEDAGRIGFAFILTGMLGSITFGIILDKTHKFKWTAVTVYFLTLCGQIFFAVSLFLGIKWMVYASSIFLGFFMTGYLALGYEMATEYTYPDSETLSAGILNITPNIYGIVLVLILERLLENFGDEVVHVVLCAVLFMGLILTIITKDEHRRQDARNIAKIAVS</sequence>
<protein>
    <submittedName>
        <fullName evidence="1">Uncharacterized protein</fullName>
    </submittedName>
</protein>
<dbReference type="EMBL" id="CM056744">
    <property type="protein sequence ID" value="KAJ8668359.1"/>
    <property type="molecule type" value="Genomic_DNA"/>
</dbReference>
<gene>
    <name evidence="1" type="ORF">QAD02_010022</name>
</gene>
<dbReference type="Proteomes" id="UP001239111">
    <property type="component" value="Chromosome 4"/>
</dbReference>
<proteinExistence type="predicted"/>
<evidence type="ECO:0000313" key="2">
    <source>
        <dbReference type="Proteomes" id="UP001239111"/>
    </source>
</evidence>
<accession>A0ACC2NDE0</accession>
<keyword evidence="2" id="KW-1185">Reference proteome</keyword>
<name>A0ACC2NDE0_9HYME</name>
<organism evidence="1 2">
    <name type="scientific">Eretmocerus hayati</name>
    <dbReference type="NCBI Taxonomy" id="131215"/>
    <lineage>
        <taxon>Eukaryota</taxon>
        <taxon>Metazoa</taxon>
        <taxon>Ecdysozoa</taxon>
        <taxon>Arthropoda</taxon>
        <taxon>Hexapoda</taxon>
        <taxon>Insecta</taxon>
        <taxon>Pterygota</taxon>
        <taxon>Neoptera</taxon>
        <taxon>Endopterygota</taxon>
        <taxon>Hymenoptera</taxon>
        <taxon>Apocrita</taxon>
        <taxon>Proctotrupomorpha</taxon>
        <taxon>Chalcidoidea</taxon>
        <taxon>Aphelinidae</taxon>
        <taxon>Aphelininae</taxon>
        <taxon>Eretmocerus</taxon>
    </lineage>
</organism>
<reference evidence="1" key="1">
    <citation type="submission" date="2023-04" db="EMBL/GenBank/DDBJ databases">
        <title>A chromosome-level genome assembly of the parasitoid wasp Eretmocerus hayati.</title>
        <authorList>
            <person name="Zhong Y."/>
            <person name="Liu S."/>
            <person name="Liu Y."/>
        </authorList>
    </citation>
    <scope>NUCLEOTIDE SEQUENCE</scope>
    <source>
        <strain evidence="1">ZJU_SS_LIU_2023</strain>
    </source>
</reference>